<dbReference type="Proteomes" id="UP000749040">
    <property type="component" value="Unassembled WGS sequence"/>
</dbReference>
<dbReference type="EMBL" id="JADKYB010000032">
    <property type="protein sequence ID" value="MBM9510154.1"/>
    <property type="molecule type" value="Genomic_DNA"/>
</dbReference>
<evidence type="ECO:0000313" key="2">
    <source>
        <dbReference type="EMBL" id="MBM9510154.1"/>
    </source>
</evidence>
<evidence type="ECO:0000313" key="3">
    <source>
        <dbReference type="Proteomes" id="UP000749040"/>
    </source>
</evidence>
<organism evidence="2 3">
    <name type="scientific">Actinacidiphila acididurans</name>
    <dbReference type="NCBI Taxonomy" id="2784346"/>
    <lineage>
        <taxon>Bacteria</taxon>
        <taxon>Bacillati</taxon>
        <taxon>Actinomycetota</taxon>
        <taxon>Actinomycetes</taxon>
        <taxon>Kitasatosporales</taxon>
        <taxon>Streptomycetaceae</taxon>
        <taxon>Actinacidiphila</taxon>
    </lineage>
</organism>
<protein>
    <submittedName>
        <fullName evidence="2">Uncharacterized protein</fullName>
    </submittedName>
</protein>
<accession>A0ABS2U3G6</accession>
<evidence type="ECO:0000256" key="1">
    <source>
        <dbReference type="SAM" id="MobiDB-lite"/>
    </source>
</evidence>
<feature type="region of interest" description="Disordered" evidence="1">
    <location>
        <begin position="215"/>
        <end position="251"/>
    </location>
</feature>
<comment type="caution">
    <text evidence="2">The sequence shown here is derived from an EMBL/GenBank/DDBJ whole genome shotgun (WGS) entry which is preliminary data.</text>
</comment>
<proteinExistence type="predicted"/>
<dbReference type="RefSeq" id="WP_205363877.1">
    <property type="nucleotide sequence ID" value="NZ_JADKYB010000032.1"/>
</dbReference>
<keyword evidence="3" id="KW-1185">Reference proteome</keyword>
<sequence>MALPSKYAKAVWETEGALATWLPDRSLQVGDIVTRDGTGGAIRVETRLRDLVRHEEPGPTVRRPGVERMLLQDGFSFQADADASAPGARVRARLSGASSFVFVAEHGTVTEYRRVADVREAMLSLYARGVWRDTWHVVTAVRSFDACTLVVAEGDDAEAELHVEVPGDPGGQQVIRAGAGVNVHRGRAATWSLTASTPLYEALHVKRRLRRTETAASYLDDDPDPRPLADGDHTEPTAARVTPEALGLLAG</sequence>
<gene>
    <name evidence="2" type="ORF">ITX44_37485</name>
</gene>
<reference evidence="2 3" key="1">
    <citation type="submission" date="2021-01" db="EMBL/GenBank/DDBJ databases">
        <title>Streptomyces acididurans sp. nov., isolated from a peat swamp forest soil.</title>
        <authorList>
            <person name="Chantavorakit T."/>
            <person name="Duangmal K."/>
        </authorList>
    </citation>
    <scope>NUCLEOTIDE SEQUENCE [LARGE SCALE GENOMIC DNA]</scope>
    <source>
        <strain evidence="2 3">KK5PA1</strain>
    </source>
</reference>
<feature type="compositionally biased region" description="Basic and acidic residues" evidence="1">
    <location>
        <begin position="224"/>
        <end position="235"/>
    </location>
</feature>
<name>A0ABS2U3G6_9ACTN</name>